<feature type="domain" description="EamA" evidence="7">
    <location>
        <begin position="9"/>
        <end position="138"/>
    </location>
</feature>
<keyword evidence="4 6" id="KW-1133">Transmembrane helix</keyword>
<keyword evidence="3 6" id="KW-0812">Transmembrane</keyword>
<gene>
    <name evidence="8" type="ORF">C5O18_05095</name>
</gene>
<dbReference type="NCBIfam" id="NF008432">
    <property type="entry name" value="PRK11272.1"/>
    <property type="match status" value="1"/>
</dbReference>
<feature type="transmembrane region" description="Helical" evidence="6">
    <location>
        <begin position="147"/>
        <end position="164"/>
    </location>
</feature>
<evidence type="ECO:0000256" key="3">
    <source>
        <dbReference type="ARBA" id="ARBA00022692"/>
    </source>
</evidence>
<comment type="caution">
    <text evidence="8">The sequence shown here is derived from an EMBL/GenBank/DDBJ whole genome shotgun (WGS) entry which is preliminary data.</text>
</comment>
<evidence type="ECO:0000259" key="7">
    <source>
        <dbReference type="Pfam" id="PF00892"/>
    </source>
</evidence>
<evidence type="ECO:0000256" key="4">
    <source>
        <dbReference type="ARBA" id="ARBA00022989"/>
    </source>
</evidence>
<keyword evidence="5 6" id="KW-0472">Membrane</keyword>
<reference evidence="9" key="1">
    <citation type="submission" date="2018-02" db="EMBL/GenBank/DDBJ databases">
        <title>Genome sequencing of Solimonas sp. HR-BB.</title>
        <authorList>
            <person name="Lee Y."/>
            <person name="Jeon C.O."/>
        </authorList>
    </citation>
    <scope>NUCLEOTIDE SEQUENCE [LARGE SCALE GENOMIC DNA]</scope>
    <source>
        <strain evidence="9">HR-E</strain>
    </source>
</reference>
<evidence type="ECO:0000256" key="6">
    <source>
        <dbReference type="SAM" id="Phobius"/>
    </source>
</evidence>
<dbReference type="RefSeq" id="WP_105192033.1">
    <property type="nucleotide sequence ID" value="NZ_PTQZ01000091.1"/>
</dbReference>
<name>A0A2P6ASZ9_9GAMM</name>
<dbReference type="InterPro" id="IPR050638">
    <property type="entry name" value="AA-Vitamin_Transporters"/>
</dbReference>
<keyword evidence="9" id="KW-1185">Reference proteome</keyword>
<dbReference type="PANTHER" id="PTHR32322:SF2">
    <property type="entry name" value="EAMA DOMAIN-CONTAINING PROTEIN"/>
    <property type="match status" value="1"/>
</dbReference>
<accession>A0A2P6ASZ9</accession>
<dbReference type="SUPFAM" id="SSF103481">
    <property type="entry name" value="Multidrug resistance efflux transporter EmrE"/>
    <property type="match status" value="2"/>
</dbReference>
<dbReference type="OrthoDB" id="9812547at2"/>
<dbReference type="AlphaFoldDB" id="A0A2P6ASZ9"/>
<sequence length="297" mass="31255">MTATRGRVLLALLSLYLIWGSTYLAMRWAIAGMSPLFMAGVRYVIAGALIYAFLRWRGHAAPTPVQWRSAGIVGVFLLLGGNGAVGIAMEHGVSSALSATVVAITPLCAALFARIWGQRTSRREWFGLGLGLAGVAMLKQGQGLEGSLAGFLLLIFAALSWSFGSMWGKHQPQPSIWMASAVQMLVGGLALFLASAVSGETWSAPASAQSFWALVYLIFIGAIVGFSSYVFLLATVRPALATSYAYVNPLVAVLLGVWLGREVVDAAELAGLAVILSGVVLVCWPVKPAPASDEVGP</sequence>
<feature type="transmembrane region" description="Helical" evidence="6">
    <location>
        <begin position="176"/>
        <end position="199"/>
    </location>
</feature>
<dbReference type="Proteomes" id="UP000243900">
    <property type="component" value="Unassembled WGS sequence"/>
</dbReference>
<dbReference type="InterPro" id="IPR037185">
    <property type="entry name" value="EmrE-like"/>
</dbReference>
<feature type="transmembrane region" description="Helical" evidence="6">
    <location>
        <begin position="211"/>
        <end position="232"/>
    </location>
</feature>
<proteinExistence type="inferred from homology"/>
<feature type="transmembrane region" description="Helical" evidence="6">
    <location>
        <begin position="244"/>
        <end position="260"/>
    </location>
</feature>
<feature type="domain" description="EamA" evidence="7">
    <location>
        <begin position="149"/>
        <end position="282"/>
    </location>
</feature>
<feature type="transmembrane region" description="Helical" evidence="6">
    <location>
        <begin position="66"/>
        <end position="89"/>
    </location>
</feature>
<feature type="transmembrane region" description="Helical" evidence="6">
    <location>
        <begin position="95"/>
        <end position="113"/>
    </location>
</feature>
<evidence type="ECO:0000313" key="9">
    <source>
        <dbReference type="Proteomes" id="UP000243900"/>
    </source>
</evidence>
<feature type="transmembrane region" description="Helical" evidence="6">
    <location>
        <begin position="266"/>
        <end position="284"/>
    </location>
</feature>
<dbReference type="InterPro" id="IPR000620">
    <property type="entry name" value="EamA_dom"/>
</dbReference>
<organism evidence="8 9">
    <name type="scientific">Amnimonas aquatica</name>
    <dbReference type="NCBI Taxonomy" id="2094561"/>
    <lineage>
        <taxon>Bacteria</taxon>
        <taxon>Pseudomonadati</taxon>
        <taxon>Pseudomonadota</taxon>
        <taxon>Gammaproteobacteria</taxon>
        <taxon>Moraxellales</taxon>
        <taxon>Moraxellaceae</taxon>
        <taxon>Amnimonas</taxon>
    </lineage>
</organism>
<dbReference type="PANTHER" id="PTHR32322">
    <property type="entry name" value="INNER MEMBRANE TRANSPORTER"/>
    <property type="match status" value="1"/>
</dbReference>
<dbReference type="EMBL" id="PTQZ01000091">
    <property type="protein sequence ID" value="PQA43954.1"/>
    <property type="molecule type" value="Genomic_DNA"/>
</dbReference>
<evidence type="ECO:0000256" key="1">
    <source>
        <dbReference type="ARBA" id="ARBA00004141"/>
    </source>
</evidence>
<comment type="subcellular location">
    <subcellularLocation>
        <location evidence="1">Membrane</location>
        <topology evidence="1">Multi-pass membrane protein</topology>
    </subcellularLocation>
</comment>
<evidence type="ECO:0000256" key="2">
    <source>
        <dbReference type="ARBA" id="ARBA00007362"/>
    </source>
</evidence>
<feature type="transmembrane region" description="Helical" evidence="6">
    <location>
        <begin position="37"/>
        <end position="54"/>
    </location>
</feature>
<evidence type="ECO:0000256" key="5">
    <source>
        <dbReference type="ARBA" id="ARBA00023136"/>
    </source>
</evidence>
<protein>
    <submittedName>
        <fullName evidence="8">Drug/metabolite exporter YedA</fullName>
    </submittedName>
</protein>
<dbReference type="GO" id="GO:0016020">
    <property type="term" value="C:membrane"/>
    <property type="evidence" value="ECO:0007669"/>
    <property type="project" value="UniProtKB-SubCell"/>
</dbReference>
<evidence type="ECO:0000313" key="8">
    <source>
        <dbReference type="EMBL" id="PQA43954.1"/>
    </source>
</evidence>
<comment type="similarity">
    <text evidence="2">Belongs to the EamA transporter family.</text>
</comment>
<dbReference type="Pfam" id="PF00892">
    <property type="entry name" value="EamA"/>
    <property type="match status" value="2"/>
</dbReference>